<keyword evidence="5" id="KW-0408">Iron</keyword>
<dbReference type="InterPro" id="IPR051329">
    <property type="entry name" value="NIR_SIR_4Fe-4S"/>
</dbReference>
<dbReference type="PATRIC" id="fig|1121477.3.peg.7"/>
<dbReference type="SUPFAM" id="SSF56014">
    <property type="entry name" value="Nitrite and sulphite reductase 4Fe-4S domain-like"/>
    <property type="match status" value="1"/>
</dbReference>
<dbReference type="PANTHER" id="PTHR32439">
    <property type="entry name" value="FERREDOXIN--NITRITE REDUCTASE, CHLOROPLASTIC"/>
    <property type="match status" value="1"/>
</dbReference>
<gene>
    <name evidence="8" type="ORF">VW29_16325</name>
</gene>
<dbReference type="PANTHER" id="PTHR32439:SF9">
    <property type="entry name" value="BLR3264 PROTEIN"/>
    <property type="match status" value="1"/>
</dbReference>
<dbReference type="Gene3D" id="3.90.480.20">
    <property type="match status" value="1"/>
</dbReference>
<dbReference type="InterPro" id="IPR036136">
    <property type="entry name" value="Nit/Sulf_reduc_fer-like_dom_sf"/>
</dbReference>
<evidence type="ECO:0000256" key="2">
    <source>
        <dbReference type="ARBA" id="ARBA00022617"/>
    </source>
</evidence>
<evidence type="ECO:0000256" key="4">
    <source>
        <dbReference type="ARBA" id="ARBA00023002"/>
    </source>
</evidence>
<keyword evidence="6" id="KW-0411">Iron-sulfur</keyword>
<reference evidence="8 9" key="1">
    <citation type="submission" date="2015-03" db="EMBL/GenBank/DDBJ databases">
        <authorList>
            <person name="Hassan Y.I."/>
            <person name="Lepp D."/>
            <person name="Zhou T."/>
        </authorList>
    </citation>
    <scope>NUCLEOTIDE SEQUENCE [LARGE SCALE GENOMIC DNA]</scope>
    <source>
        <strain evidence="8 9">DSM 17137</strain>
    </source>
</reference>
<feature type="domain" description="Nitrite/Sulfite reductase ferredoxin-like" evidence="7">
    <location>
        <begin position="28"/>
        <end position="92"/>
    </location>
</feature>
<evidence type="ECO:0000256" key="5">
    <source>
        <dbReference type="ARBA" id="ARBA00023004"/>
    </source>
</evidence>
<evidence type="ECO:0000256" key="3">
    <source>
        <dbReference type="ARBA" id="ARBA00022723"/>
    </source>
</evidence>
<dbReference type="SUPFAM" id="SSF55124">
    <property type="entry name" value="Nitrite/Sulfite reductase N-terminal domain-like"/>
    <property type="match status" value="1"/>
</dbReference>
<name>A0A0F5LE90_9HYPH</name>
<organism evidence="8 9">
    <name type="scientific">Devosia limi DSM 17137</name>
    <dbReference type="NCBI Taxonomy" id="1121477"/>
    <lineage>
        <taxon>Bacteria</taxon>
        <taxon>Pseudomonadati</taxon>
        <taxon>Pseudomonadota</taxon>
        <taxon>Alphaproteobacteria</taxon>
        <taxon>Hyphomicrobiales</taxon>
        <taxon>Devosiaceae</taxon>
        <taxon>Devosia</taxon>
    </lineage>
</organism>
<accession>A0A0F5LE90</accession>
<keyword evidence="2" id="KW-0349">Heme</keyword>
<keyword evidence="9" id="KW-1185">Reference proteome</keyword>
<comment type="caution">
    <text evidence="8">The sequence shown here is derived from an EMBL/GenBank/DDBJ whole genome shotgun (WGS) entry which is preliminary data.</text>
</comment>
<dbReference type="InterPro" id="IPR045854">
    <property type="entry name" value="NO2/SO3_Rdtase_4Fe4S_sf"/>
</dbReference>
<dbReference type="Proteomes" id="UP000033608">
    <property type="component" value="Unassembled WGS sequence"/>
</dbReference>
<dbReference type="InterPro" id="IPR005117">
    <property type="entry name" value="NiRdtase/SiRdtase_haem-b_fer"/>
</dbReference>
<dbReference type="AlphaFoldDB" id="A0A0F5LE90"/>
<dbReference type="GO" id="GO:0046872">
    <property type="term" value="F:metal ion binding"/>
    <property type="evidence" value="ECO:0007669"/>
    <property type="project" value="UniProtKB-KW"/>
</dbReference>
<dbReference type="EMBL" id="LAJF01000101">
    <property type="protein sequence ID" value="KKB80585.1"/>
    <property type="molecule type" value="Genomic_DNA"/>
</dbReference>
<protein>
    <recommendedName>
        <fullName evidence="7">Nitrite/Sulfite reductase ferredoxin-like domain-containing protein</fullName>
    </recommendedName>
</protein>
<dbReference type="Gene3D" id="3.30.413.10">
    <property type="entry name" value="Sulfite Reductase Hemoprotein, domain 1"/>
    <property type="match status" value="1"/>
</dbReference>
<dbReference type="GO" id="GO:0051539">
    <property type="term" value="F:4 iron, 4 sulfur cluster binding"/>
    <property type="evidence" value="ECO:0007669"/>
    <property type="project" value="UniProtKB-KW"/>
</dbReference>
<keyword evidence="4" id="KW-0560">Oxidoreductase</keyword>
<evidence type="ECO:0000313" key="8">
    <source>
        <dbReference type="EMBL" id="KKB80585.1"/>
    </source>
</evidence>
<dbReference type="Pfam" id="PF03460">
    <property type="entry name" value="NIR_SIR_ferr"/>
    <property type="match status" value="1"/>
</dbReference>
<keyword evidence="3" id="KW-0479">Metal-binding</keyword>
<evidence type="ECO:0000256" key="1">
    <source>
        <dbReference type="ARBA" id="ARBA00022485"/>
    </source>
</evidence>
<dbReference type="STRING" id="1121477.SAMN02745223_00628"/>
<evidence type="ECO:0000256" key="6">
    <source>
        <dbReference type="ARBA" id="ARBA00023014"/>
    </source>
</evidence>
<evidence type="ECO:0000313" key="9">
    <source>
        <dbReference type="Proteomes" id="UP000033608"/>
    </source>
</evidence>
<dbReference type="GO" id="GO:0016491">
    <property type="term" value="F:oxidoreductase activity"/>
    <property type="evidence" value="ECO:0007669"/>
    <property type="project" value="UniProtKB-KW"/>
</dbReference>
<keyword evidence="1" id="KW-0004">4Fe-4S</keyword>
<sequence>MKWTCDVSQTALLSPGRRRGECPTLRAPMQTGDGLLARLRPVGGELTPEQLAGIAGLAGRYGNGLVEVTARGNLQVRGLRAESVPEFASAVESVVAIETGIPIEIGPLSGLDPDERGDALAMAAMVRQGSAGLQARLGPKVTVVIDSAAGSGLAALAADVRLVAIDRDNWRIGLAKTPLGIVATEDAAGAVTAWLALIAELGRQARGRTVPVDAARAAVAGMVRADDDFVAGTALPRTITALKDGRCAARVTLSFGAADGVALARLAEAARARGIDEFKLAPDHCLLGLTQDETAARGFLADAAGLGLITAERDGRLKISACIGSAGCASGLVPARVVAGRLAALEQELFDGSFELHVSGCAKGCAHPRAALLTLVGGEVGCGLVIGATAGDKPLAQFGADAIEPVIMQLAGLWRDNRALGETVAACFKRLGDAAIVAAVRQG</sequence>
<evidence type="ECO:0000259" key="7">
    <source>
        <dbReference type="Pfam" id="PF03460"/>
    </source>
</evidence>
<proteinExistence type="predicted"/>